<protein>
    <recommendedName>
        <fullName evidence="2">NADH:ubiquinone reductase (H(+)-translocating)</fullName>
        <ecNumber evidence="2">7.1.1.2</ecNumber>
    </recommendedName>
</protein>
<dbReference type="InterPro" id="IPR001750">
    <property type="entry name" value="ND/Mrp_TM"/>
</dbReference>
<accession>A0ABD2BI47</accession>
<comment type="function">
    <text evidence="1">Core subunit of the mitochondrial membrane respiratory chain NADH dehydrogenase (Complex I) that is believed to belong to the minimal assembly required for catalysis. Complex I functions in the transfer of electrons from NADH to the respiratory chain. The immediate electron acceptor for the enzyme is believed to be ubiquinone.</text>
</comment>
<feature type="signal peptide" evidence="5">
    <location>
        <begin position="1"/>
        <end position="16"/>
    </location>
</feature>
<evidence type="ECO:0000313" key="8">
    <source>
        <dbReference type="Proteomes" id="UP001607302"/>
    </source>
</evidence>
<organism evidence="7 8">
    <name type="scientific">Vespula squamosa</name>
    <name type="common">Southern yellow jacket</name>
    <name type="synonym">Wasp</name>
    <dbReference type="NCBI Taxonomy" id="30214"/>
    <lineage>
        <taxon>Eukaryota</taxon>
        <taxon>Metazoa</taxon>
        <taxon>Ecdysozoa</taxon>
        <taxon>Arthropoda</taxon>
        <taxon>Hexapoda</taxon>
        <taxon>Insecta</taxon>
        <taxon>Pterygota</taxon>
        <taxon>Neoptera</taxon>
        <taxon>Endopterygota</taxon>
        <taxon>Hymenoptera</taxon>
        <taxon>Apocrita</taxon>
        <taxon>Aculeata</taxon>
        <taxon>Vespoidea</taxon>
        <taxon>Vespidae</taxon>
        <taxon>Vespinae</taxon>
        <taxon>Vespula</taxon>
    </lineage>
</organism>
<evidence type="ECO:0000256" key="1">
    <source>
        <dbReference type="ARBA" id="ARBA00003257"/>
    </source>
</evidence>
<evidence type="ECO:0000256" key="4">
    <source>
        <dbReference type="SAM" id="Phobius"/>
    </source>
</evidence>
<name>A0ABD2BI47_VESSQ</name>
<comment type="caution">
    <text evidence="7">The sequence shown here is derived from an EMBL/GenBank/DDBJ whole genome shotgun (WGS) entry which is preliminary data.</text>
</comment>
<keyword evidence="8" id="KW-1185">Reference proteome</keyword>
<keyword evidence="4" id="KW-1133">Transmembrane helix</keyword>
<comment type="catalytic activity">
    <reaction evidence="3">
        <text>a ubiquinone + NADH + 5 H(+)(in) = a ubiquinol + NAD(+) + 4 H(+)(out)</text>
        <dbReference type="Rhea" id="RHEA:29091"/>
        <dbReference type="Rhea" id="RHEA-COMP:9565"/>
        <dbReference type="Rhea" id="RHEA-COMP:9566"/>
        <dbReference type="ChEBI" id="CHEBI:15378"/>
        <dbReference type="ChEBI" id="CHEBI:16389"/>
        <dbReference type="ChEBI" id="CHEBI:17976"/>
        <dbReference type="ChEBI" id="CHEBI:57540"/>
        <dbReference type="ChEBI" id="CHEBI:57945"/>
        <dbReference type="EC" id="7.1.1.2"/>
    </reaction>
</comment>
<evidence type="ECO:0000313" key="7">
    <source>
        <dbReference type="EMBL" id="KAL2732093.1"/>
    </source>
</evidence>
<evidence type="ECO:0000256" key="2">
    <source>
        <dbReference type="ARBA" id="ARBA00012944"/>
    </source>
</evidence>
<gene>
    <name evidence="7" type="ORF">V1478_004352</name>
</gene>
<evidence type="ECO:0000259" key="6">
    <source>
        <dbReference type="Pfam" id="PF00361"/>
    </source>
</evidence>
<dbReference type="Pfam" id="PF00361">
    <property type="entry name" value="Proton_antipo_M"/>
    <property type="match status" value="1"/>
</dbReference>
<evidence type="ECO:0000256" key="3">
    <source>
        <dbReference type="ARBA" id="ARBA00049551"/>
    </source>
</evidence>
<proteinExistence type="predicted"/>
<dbReference type="EMBL" id="JAUDFV010000096">
    <property type="protein sequence ID" value="KAL2732093.1"/>
    <property type="molecule type" value="Genomic_DNA"/>
</dbReference>
<feature type="domain" description="NADH:quinone oxidoreductase/Mrp antiporter transmembrane" evidence="6">
    <location>
        <begin position="3"/>
        <end position="60"/>
    </location>
</feature>
<keyword evidence="4" id="KW-0812">Transmembrane</keyword>
<sequence>MLYLNLLLFLCGGILIHQIRNNQDIRYIGSLIRHYPFVRVVFYISLLSLCGFPFFFLGHFWITLIDEDLVFLLDDFLDLKKDEKFLKELLIREF</sequence>
<dbReference type="Proteomes" id="UP001607302">
    <property type="component" value="Unassembled WGS sequence"/>
</dbReference>
<dbReference type="EC" id="7.1.1.2" evidence="2"/>
<evidence type="ECO:0000256" key="5">
    <source>
        <dbReference type="SAM" id="SignalP"/>
    </source>
</evidence>
<keyword evidence="4" id="KW-0472">Membrane</keyword>
<dbReference type="GO" id="GO:0008137">
    <property type="term" value="F:NADH dehydrogenase (ubiquinone) activity"/>
    <property type="evidence" value="ECO:0007669"/>
    <property type="project" value="UniProtKB-EC"/>
</dbReference>
<reference evidence="7 8" key="1">
    <citation type="journal article" date="2024" name="Ann. Entomol. Soc. Am.">
        <title>Genomic analyses of the southern and eastern yellowjacket wasps (Hymenoptera: Vespidae) reveal evolutionary signatures of social life.</title>
        <authorList>
            <person name="Catto M.A."/>
            <person name="Caine P.B."/>
            <person name="Orr S.E."/>
            <person name="Hunt B.G."/>
            <person name="Goodisman M.A.D."/>
        </authorList>
    </citation>
    <scope>NUCLEOTIDE SEQUENCE [LARGE SCALE GENOMIC DNA]</scope>
    <source>
        <strain evidence="7">233</strain>
        <tissue evidence="7">Head and thorax</tissue>
    </source>
</reference>
<feature type="chain" id="PRO_5044808342" description="NADH:ubiquinone reductase (H(+)-translocating)" evidence="5">
    <location>
        <begin position="17"/>
        <end position="94"/>
    </location>
</feature>
<dbReference type="AlphaFoldDB" id="A0ABD2BI47"/>
<keyword evidence="5" id="KW-0732">Signal</keyword>
<feature type="transmembrane region" description="Helical" evidence="4">
    <location>
        <begin position="37"/>
        <end position="62"/>
    </location>
</feature>